<dbReference type="SMART" id="SM00494">
    <property type="entry name" value="ChtBD2"/>
    <property type="match status" value="1"/>
</dbReference>
<dbReference type="GO" id="GO:0016020">
    <property type="term" value="C:membrane"/>
    <property type="evidence" value="ECO:0007669"/>
    <property type="project" value="InterPro"/>
</dbReference>
<dbReference type="AlphaFoldDB" id="A0A226DA59"/>
<dbReference type="GO" id="GO:0004890">
    <property type="term" value="F:GABA-A receptor activity"/>
    <property type="evidence" value="ECO:0007669"/>
    <property type="project" value="InterPro"/>
</dbReference>
<dbReference type="OrthoDB" id="6020543at2759"/>
<protein>
    <submittedName>
        <fullName evidence="4">Capsid-associated protein Vp91</fullName>
    </submittedName>
</protein>
<proteinExistence type="predicted"/>
<reference evidence="4 5" key="1">
    <citation type="submission" date="2015-12" db="EMBL/GenBank/DDBJ databases">
        <title>The genome of Folsomia candida.</title>
        <authorList>
            <person name="Faddeeva A."/>
            <person name="Derks M.F."/>
            <person name="Anvar Y."/>
            <person name="Smit S."/>
            <person name="Van Straalen N."/>
            <person name="Roelofs D."/>
        </authorList>
    </citation>
    <scope>NUCLEOTIDE SEQUENCE [LARGE SCALE GENOMIC DNA]</scope>
    <source>
        <strain evidence="4 5">VU population</strain>
        <tissue evidence="4">Whole body</tissue>
    </source>
</reference>
<dbReference type="Pfam" id="PF01607">
    <property type="entry name" value="CBM_14"/>
    <property type="match status" value="1"/>
</dbReference>
<dbReference type="PROSITE" id="PS50940">
    <property type="entry name" value="CHIT_BIND_II"/>
    <property type="match status" value="1"/>
</dbReference>
<feature type="region of interest" description="Disordered" evidence="1">
    <location>
        <begin position="110"/>
        <end position="147"/>
    </location>
</feature>
<keyword evidence="5" id="KW-1185">Reference proteome</keyword>
<dbReference type="EMBL" id="LNIX01000027">
    <property type="protein sequence ID" value="OXA42020.1"/>
    <property type="molecule type" value="Genomic_DNA"/>
</dbReference>
<name>A0A226DA59_FOLCA</name>
<evidence type="ECO:0000256" key="1">
    <source>
        <dbReference type="SAM" id="MobiDB-lite"/>
    </source>
</evidence>
<feature type="domain" description="Chitin-binding type-2" evidence="3">
    <location>
        <begin position="42"/>
        <end position="98"/>
    </location>
</feature>
<dbReference type="InterPro" id="IPR002557">
    <property type="entry name" value="Chitin-bd_dom"/>
</dbReference>
<dbReference type="GO" id="GO:0007214">
    <property type="term" value="P:gamma-aminobutyric acid signaling pathway"/>
    <property type="evidence" value="ECO:0007669"/>
    <property type="project" value="InterPro"/>
</dbReference>
<dbReference type="GO" id="GO:0006821">
    <property type="term" value="P:chloride transport"/>
    <property type="evidence" value="ECO:0007669"/>
    <property type="project" value="InterPro"/>
</dbReference>
<evidence type="ECO:0000256" key="2">
    <source>
        <dbReference type="SAM" id="SignalP"/>
    </source>
</evidence>
<dbReference type="InterPro" id="IPR005433">
    <property type="entry name" value="GABBAa3_rcpt"/>
</dbReference>
<accession>A0A226DA59</accession>
<dbReference type="GO" id="GO:0008061">
    <property type="term" value="F:chitin binding"/>
    <property type="evidence" value="ECO:0007669"/>
    <property type="project" value="InterPro"/>
</dbReference>
<dbReference type="Proteomes" id="UP000198287">
    <property type="component" value="Unassembled WGS sequence"/>
</dbReference>
<organism evidence="4 5">
    <name type="scientific">Folsomia candida</name>
    <name type="common">Springtail</name>
    <dbReference type="NCBI Taxonomy" id="158441"/>
    <lineage>
        <taxon>Eukaryota</taxon>
        <taxon>Metazoa</taxon>
        <taxon>Ecdysozoa</taxon>
        <taxon>Arthropoda</taxon>
        <taxon>Hexapoda</taxon>
        <taxon>Collembola</taxon>
        <taxon>Entomobryomorpha</taxon>
        <taxon>Isotomoidea</taxon>
        <taxon>Isotomidae</taxon>
        <taxon>Proisotominae</taxon>
        <taxon>Folsomia</taxon>
    </lineage>
</organism>
<evidence type="ECO:0000313" key="5">
    <source>
        <dbReference type="Proteomes" id="UP000198287"/>
    </source>
</evidence>
<gene>
    <name evidence="4" type="ORF">Fcan01_23232</name>
</gene>
<dbReference type="GO" id="GO:0005576">
    <property type="term" value="C:extracellular region"/>
    <property type="evidence" value="ECO:0007669"/>
    <property type="project" value="InterPro"/>
</dbReference>
<dbReference type="Gene3D" id="2.170.140.10">
    <property type="entry name" value="Chitin binding domain"/>
    <property type="match status" value="1"/>
</dbReference>
<comment type="caution">
    <text evidence="4">The sequence shown here is derived from an EMBL/GenBank/DDBJ whole genome shotgun (WGS) entry which is preliminary data.</text>
</comment>
<sequence>MHRNTFNFCFLLVTFTGNCDPQKVLGTELGPQVVNETKMGEGPPWEEGQPTYFPYPYDCRKFIECTNGVPIVHNCAPLTVWDQSLLTCNHESVTSCVIVTTETPIHTSFDTDAQTTTTSPTPSTSTTPTELTCPKTKTTTNRPPETTPIQTSVRYTIINKQCNNMALSIYNSTLSSENKIHAMPHVPDCSDLSQVFQLEIFNGIPDHYYILSALGKGIEGRIWVMHLHYDLYTFPTIQNGTGAYAEYTLKLVDATNFYTIRVRESPEASFYYSGSQNDIGVDLRTVDAPDSTNPTQLWGFVRCPT</sequence>
<keyword evidence="2" id="KW-0732">Signal</keyword>
<dbReference type="SUPFAM" id="SSF57625">
    <property type="entry name" value="Invertebrate chitin-binding proteins"/>
    <property type="match status" value="1"/>
</dbReference>
<feature type="signal peptide" evidence="2">
    <location>
        <begin position="1"/>
        <end position="21"/>
    </location>
</feature>
<evidence type="ECO:0000259" key="3">
    <source>
        <dbReference type="PROSITE" id="PS50940"/>
    </source>
</evidence>
<dbReference type="PRINTS" id="PR01616">
    <property type="entry name" value="GABAARALPHA3"/>
</dbReference>
<evidence type="ECO:0000313" key="4">
    <source>
        <dbReference type="EMBL" id="OXA42020.1"/>
    </source>
</evidence>
<feature type="chain" id="PRO_5012262766" evidence="2">
    <location>
        <begin position="22"/>
        <end position="305"/>
    </location>
</feature>
<dbReference type="InterPro" id="IPR036508">
    <property type="entry name" value="Chitin-bd_dom_sf"/>
</dbReference>